<accession>A0A6J6A366</accession>
<dbReference type="Pfam" id="PF00497">
    <property type="entry name" value="SBP_bac_3"/>
    <property type="match status" value="1"/>
</dbReference>
<dbReference type="EMBL" id="CAESAN010000216">
    <property type="protein sequence ID" value="CAB4347540.1"/>
    <property type="molecule type" value="Genomic_DNA"/>
</dbReference>
<dbReference type="PANTHER" id="PTHR35936:SF19">
    <property type="entry name" value="AMINO-ACID-BINDING PROTEIN YXEM-RELATED"/>
    <property type="match status" value="1"/>
</dbReference>
<evidence type="ECO:0000256" key="1">
    <source>
        <dbReference type="ARBA" id="ARBA00022729"/>
    </source>
</evidence>
<evidence type="ECO:0000313" key="3">
    <source>
        <dbReference type="EMBL" id="CAB4347540.1"/>
    </source>
</evidence>
<proteinExistence type="predicted"/>
<evidence type="ECO:0000259" key="2">
    <source>
        <dbReference type="SMART" id="SM00062"/>
    </source>
</evidence>
<gene>
    <name evidence="3" type="ORF">UFOPK3547_01723</name>
</gene>
<dbReference type="PANTHER" id="PTHR35936">
    <property type="entry name" value="MEMBRANE-BOUND LYTIC MUREIN TRANSGLYCOSYLASE F"/>
    <property type="match status" value="1"/>
</dbReference>
<dbReference type="SUPFAM" id="SSF53850">
    <property type="entry name" value="Periplasmic binding protein-like II"/>
    <property type="match status" value="1"/>
</dbReference>
<dbReference type="Gene3D" id="3.40.190.10">
    <property type="entry name" value="Periplasmic binding protein-like II"/>
    <property type="match status" value="2"/>
</dbReference>
<sequence length="230" mass="23930">MPTITPNTLTLVCSSLDVPPLFTTDDATGRRSGYEPDAAAAVAAAAGLGLEWIFRPWGDFAGALERGECDAIWCGCAITPERQEIFDFSAPYAVFNESVVTRPGAGVNGPEDLAGLRVLAIDGSTNLALAKTFPGAIVVPFDASTSEDVLGEMLASLRAGEVDAVVDDDVCFIEPDPTIELAFTAPTANAWGAACRKGDGELVALLNEGIAGADLAGVWARWLGALPYPL</sequence>
<name>A0A6J6A366_9ZZZZ</name>
<dbReference type="InterPro" id="IPR001638">
    <property type="entry name" value="Solute-binding_3/MltF_N"/>
</dbReference>
<keyword evidence="1" id="KW-0732">Signal</keyword>
<dbReference type="SMART" id="SM00062">
    <property type="entry name" value="PBPb"/>
    <property type="match status" value="1"/>
</dbReference>
<reference evidence="3" key="1">
    <citation type="submission" date="2020-05" db="EMBL/GenBank/DDBJ databases">
        <authorList>
            <person name="Chiriac C."/>
            <person name="Salcher M."/>
            <person name="Ghai R."/>
            <person name="Kavagutti S V."/>
        </authorList>
    </citation>
    <scope>NUCLEOTIDE SEQUENCE</scope>
</reference>
<protein>
    <submittedName>
        <fullName evidence="3">Unannotated protein</fullName>
    </submittedName>
</protein>
<feature type="domain" description="Solute-binding protein family 3/N-terminal" evidence="2">
    <location>
        <begin position="10"/>
        <end position="226"/>
    </location>
</feature>
<organism evidence="3">
    <name type="scientific">freshwater metagenome</name>
    <dbReference type="NCBI Taxonomy" id="449393"/>
    <lineage>
        <taxon>unclassified sequences</taxon>
        <taxon>metagenomes</taxon>
        <taxon>ecological metagenomes</taxon>
    </lineage>
</organism>
<dbReference type="AlphaFoldDB" id="A0A6J6A366"/>